<feature type="domain" description="C2H2-type" evidence="9">
    <location>
        <begin position="747"/>
        <end position="774"/>
    </location>
</feature>
<evidence type="ECO:0000256" key="4">
    <source>
        <dbReference type="ARBA" id="ARBA00022771"/>
    </source>
</evidence>
<dbReference type="Gene3D" id="3.30.160.60">
    <property type="entry name" value="Classic Zinc Finger"/>
    <property type="match status" value="8"/>
</dbReference>
<dbReference type="PROSITE" id="PS00028">
    <property type="entry name" value="ZINC_FINGER_C2H2_1"/>
    <property type="match status" value="7"/>
</dbReference>
<dbReference type="InterPro" id="IPR012934">
    <property type="entry name" value="Znf_AD"/>
</dbReference>
<dbReference type="InterPro" id="IPR013087">
    <property type="entry name" value="Znf_C2H2_type"/>
</dbReference>
<feature type="domain" description="C2H2-type" evidence="9">
    <location>
        <begin position="832"/>
        <end position="859"/>
    </location>
</feature>
<dbReference type="SMART" id="SM00355">
    <property type="entry name" value="ZnF_C2H2"/>
    <property type="match status" value="12"/>
</dbReference>
<dbReference type="SMART" id="SM00868">
    <property type="entry name" value="zf-AD"/>
    <property type="match status" value="2"/>
</dbReference>
<feature type="domain" description="C2H2-type" evidence="9">
    <location>
        <begin position="594"/>
        <end position="624"/>
    </location>
</feature>
<evidence type="ECO:0000313" key="10">
    <source>
        <dbReference type="EMBL" id="KAL1402470.1"/>
    </source>
</evidence>
<keyword evidence="4 7" id="KW-0863">Zinc-finger</keyword>
<feature type="region of interest" description="Disordered" evidence="8">
    <location>
        <begin position="559"/>
        <end position="581"/>
    </location>
</feature>
<feature type="domain" description="C2H2-type" evidence="9">
    <location>
        <begin position="804"/>
        <end position="831"/>
    </location>
</feature>
<reference evidence="10 11" key="1">
    <citation type="submission" date="2024-05" db="EMBL/GenBank/DDBJ databases">
        <title>Culex pipiens pipiens assembly and annotation.</title>
        <authorList>
            <person name="Alout H."/>
            <person name="Durand T."/>
        </authorList>
    </citation>
    <scope>NUCLEOTIDE SEQUENCE [LARGE SCALE GENOMIC DNA]</scope>
    <source>
        <strain evidence="10">HA-2024</strain>
        <tissue evidence="10">Whole body</tissue>
    </source>
</reference>
<feature type="domain" description="C2H2-type" evidence="9">
    <location>
        <begin position="328"/>
        <end position="358"/>
    </location>
</feature>
<comment type="subcellular location">
    <subcellularLocation>
        <location evidence="1">Nucleus</location>
    </subcellularLocation>
</comment>
<keyword evidence="3" id="KW-0677">Repeat</keyword>
<protein>
    <recommendedName>
        <fullName evidence="9">C2H2-type domain-containing protein</fullName>
    </recommendedName>
</protein>
<proteinExistence type="predicted"/>
<dbReference type="EMBL" id="JBEHCU010002940">
    <property type="protein sequence ID" value="KAL1402470.1"/>
    <property type="molecule type" value="Genomic_DNA"/>
</dbReference>
<sequence>MGFLSKKKLSCRANARKRQEKNLAEKAAKLAAQRSLLLSNLEQEPTSDYREPPQINNLPEEPEFLLEIKEERLEEVFDPNPVRNSHNSESPTLFCSLCLRQCSEEQIQEFSSYQSWNGASFEDRRGKLEQMLGGVQIDGDICRTCWRMVELAVDFRQSCLKMVELKERFPVGVAGKDEDEEEWFAGGTLEGLGRTRKMVQDHVERVEFAEASLRNEIDMKSFESKGSLHIHQNYCNSSKTIRTYSCTICSANFMCYASLIGHLNKHKGVKPFQCSKPSCTKTFYSRVEWRHHELSCGASPFVCALCGVTIKSYSAFRAHKAKHTERTFSCPNCEKKFPSRTHLRKHQKCTRTHGTTRVRNSHYPNPITETNLTEPLLEVIKEEPQLDIPSTEQLYEVLLVVKEPKPEPAEPIPEVSLFCSLCLRPCTSDQVVKFSTEPSWNGLDVASGRDKLAPLLGVEIELEQCSICRACWTLVEMLADFREGCLKAAAWRARFSYGLDLVGDDWLSKENLEVMEKARKVVQEHVERMDMAEIEARNRQDSGTDEVLDEKPMLKDEKDWVEDASYPNSPRELPKNDSPSESAEIVEKMEISAFSCAKCQRKFETKSGMAIHFKYCINPTRKKPLVPKLHTCSICSANFRYWSQLEEHFTRHAGSKEFECRKGNCKRRFFSMPSRKKHENNCKGMHLLEVNFGQESSATCSETMEMQLPTEIRVYPCKNCPRKFDTEGGLSKHAWRCKEPDQNRQLHTCEICSMEFLNAKNLDAHMNKHNGIKPYRCKNESCGMHFYGKLEMYAHGRVCGKDKPICQLCGRQLSSEVTLRAHMETHAAEPTAECETCGKKFKTKKLLKTHQAVHSDERKFSCDECGKAYKTLYALKVHRRNHMEVKPFSCTVCGKGFVYKCLVKPHMDKHHGGGD</sequence>
<dbReference type="GO" id="GO:0008270">
    <property type="term" value="F:zinc ion binding"/>
    <property type="evidence" value="ECO:0007669"/>
    <property type="project" value="UniProtKB-KW"/>
</dbReference>
<feature type="domain" description="C2H2-type" evidence="9">
    <location>
        <begin position="244"/>
        <end position="271"/>
    </location>
</feature>
<evidence type="ECO:0000256" key="8">
    <source>
        <dbReference type="SAM" id="MobiDB-lite"/>
    </source>
</evidence>
<evidence type="ECO:0000256" key="5">
    <source>
        <dbReference type="ARBA" id="ARBA00022833"/>
    </source>
</evidence>
<keyword evidence="2" id="KW-0479">Metal-binding</keyword>
<keyword evidence="5" id="KW-0862">Zinc</keyword>
<dbReference type="Pfam" id="PF13912">
    <property type="entry name" value="zf-C2H2_6"/>
    <property type="match status" value="3"/>
</dbReference>
<feature type="compositionally biased region" description="Basic residues" evidence="8">
    <location>
        <begin position="1"/>
        <end position="19"/>
    </location>
</feature>
<accession>A0ABD1DTJ9</accession>
<evidence type="ECO:0000256" key="6">
    <source>
        <dbReference type="ARBA" id="ARBA00023242"/>
    </source>
</evidence>
<dbReference type="PROSITE" id="PS50157">
    <property type="entry name" value="ZINC_FINGER_C2H2_2"/>
    <property type="match status" value="10"/>
</dbReference>
<dbReference type="Pfam" id="PF00096">
    <property type="entry name" value="zf-C2H2"/>
    <property type="match status" value="2"/>
</dbReference>
<dbReference type="PANTHER" id="PTHR24376">
    <property type="entry name" value="ZINC FINGER PROTEIN"/>
    <property type="match status" value="1"/>
</dbReference>
<feature type="domain" description="C2H2-type" evidence="9">
    <location>
        <begin position="860"/>
        <end position="887"/>
    </location>
</feature>
<keyword evidence="6" id="KW-0539">Nucleus</keyword>
<evidence type="ECO:0000259" key="9">
    <source>
        <dbReference type="PROSITE" id="PS50157"/>
    </source>
</evidence>
<dbReference type="SUPFAM" id="SSF57667">
    <property type="entry name" value="beta-beta-alpha zinc fingers"/>
    <property type="match status" value="6"/>
</dbReference>
<feature type="domain" description="C2H2-type" evidence="9">
    <location>
        <begin position="888"/>
        <end position="915"/>
    </location>
</feature>
<keyword evidence="11" id="KW-1185">Reference proteome</keyword>
<organism evidence="10 11">
    <name type="scientific">Culex pipiens pipiens</name>
    <name type="common">Northern house mosquito</name>
    <dbReference type="NCBI Taxonomy" id="38569"/>
    <lineage>
        <taxon>Eukaryota</taxon>
        <taxon>Metazoa</taxon>
        <taxon>Ecdysozoa</taxon>
        <taxon>Arthropoda</taxon>
        <taxon>Hexapoda</taxon>
        <taxon>Insecta</taxon>
        <taxon>Pterygota</taxon>
        <taxon>Neoptera</taxon>
        <taxon>Endopterygota</taxon>
        <taxon>Diptera</taxon>
        <taxon>Nematocera</taxon>
        <taxon>Culicoidea</taxon>
        <taxon>Culicidae</taxon>
        <taxon>Culicinae</taxon>
        <taxon>Culicini</taxon>
        <taxon>Culex</taxon>
        <taxon>Culex</taxon>
    </lineage>
</organism>
<feature type="region of interest" description="Disordered" evidence="8">
    <location>
        <begin position="1"/>
        <end position="25"/>
    </location>
</feature>
<dbReference type="GO" id="GO:0005634">
    <property type="term" value="C:nucleus"/>
    <property type="evidence" value="ECO:0007669"/>
    <property type="project" value="UniProtKB-SubCell"/>
</dbReference>
<dbReference type="InterPro" id="IPR036236">
    <property type="entry name" value="Znf_C2H2_sf"/>
</dbReference>
<comment type="caution">
    <text evidence="10">The sequence shown here is derived from an EMBL/GenBank/DDBJ whole genome shotgun (WGS) entry which is preliminary data.</text>
</comment>
<name>A0ABD1DTJ9_CULPP</name>
<evidence type="ECO:0000256" key="7">
    <source>
        <dbReference type="PROSITE-ProRule" id="PRU00042"/>
    </source>
</evidence>
<evidence type="ECO:0000256" key="3">
    <source>
        <dbReference type="ARBA" id="ARBA00022737"/>
    </source>
</evidence>
<evidence type="ECO:0000256" key="2">
    <source>
        <dbReference type="ARBA" id="ARBA00022723"/>
    </source>
</evidence>
<feature type="domain" description="C2H2-type" evidence="9">
    <location>
        <begin position="775"/>
        <end position="804"/>
    </location>
</feature>
<dbReference type="FunFam" id="3.30.160.60:FF:000202">
    <property type="entry name" value="Zinc finger protein 574"/>
    <property type="match status" value="1"/>
</dbReference>
<dbReference type="AlphaFoldDB" id="A0ABD1DTJ9"/>
<dbReference type="Proteomes" id="UP001562425">
    <property type="component" value="Unassembled WGS sequence"/>
</dbReference>
<dbReference type="GO" id="GO:0032502">
    <property type="term" value="P:developmental process"/>
    <property type="evidence" value="ECO:0007669"/>
    <property type="project" value="UniProtKB-ARBA"/>
</dbReference>
<evidence type="ECO:0000313" key="11">
    <source>
        <dbReference type="Proteomes" id="UP001562425"/>
    </source>
</evidence>
<feature type="domain" description="C2H2-type" evidence="9">
    <location>
        <begin position="630"/>
        <end position="657"/>
    </location>
</feature>
<evidence type="ECO:0000256" key="1">
    <source>
        <dbReference type="ARBA" id="ARBA00004123"/>
    </source>
</evidence>
<gene>
    <name evidence="10" type="ORF">pipiens_006077</name>
</gene>
<dbReference type="PANTHER" id="PTHR24376:SF235">
    <property type="entry name" value="C2H2-TYPE DOMAIN-CONTAINING PROTEIN"/>
    <property type="match status" value="1"/>
</dbReference>